<reference evidence="1 2" key="1">
    <citation type="journal article" date="2015" name="Genome Biol.">
        <title>Comparative genomics of Steinernema reveals deeply conserved gene regulatory networks.</title>
        <authorList>
            <person name="Dillman A.R."/>
            <person name="Macchietto M."/>
            <person name="Porter C.F."/>
            <person name="Rogers A."/>
            <person name="Williams B."/>
            <person name="Antoshechkin I."/>
            <person name="Lee M.M."/>
            <person name="Goodwin Z."/>
            <person name="Lu X."/>
            <person name="Lewis E.E."/>
            <person name="Goodrich-Blair H."/>
            <person name="Stock S.P."/>
            <person name="Adams B.J."/>
            <person name="Sternberg P.W."/>
            <person name="Mortazavi A."/>
        </authorList>
    </citation>
    <scope>NUCLEOTIDE SEQUENCE [LARGE SCALE GENOMIC DNA]</scope>
    <source>
        <strain evidence="1 2">ALL</strain>
    </source>
</reference>
<name>A0A4U5M2A1_STECR</name>
<dbReference type="AlphaFoldDB" id="A0A4U5M2A1"/>
<organism evidence="1 2">
    <name type="scientific">Steinernema carpocapsae</name>
    <name type="common">Entomopathogenic nematode</name>
    <dbReference type="NCBI Taxonomy" id="34508"/>
    <lineage>
        <taxon>Eukaryota</taxon>
        <taxon>Metazoa</taxon>
        <taxon>Ecdysozoa</taxon>
        <taxon>Nematoda</taxon>
        <taxon>Chromadorea</taxon>
        <taxon>Rhabditida</taxon>
        <taxon>Tylenchina</taxon>
        <taxon>Panagrolaimomorpha</taxon>
        <taxon>Strongyloidoidea</taxon>
        <taxon>Steinernematidae</taxon>
        <taxon>Steinernema</taxon>
    </lineage>
</organism>
<dbReference type="EMBL" id="AZBU02000010">
    <property type="protein sequence ID" value="TKR62820.1"/>
    <property type="molecule type" value="Genomic_DNA"/>
</dbReference>
<reference evidence="1 2" key="2">
    <citation type="journal article" date="2019" name="G3 (Bethesda)">
        <title>Hybrid Assembly of the Genome of the Entomopathogenic Nematode Steinernema carpocapsae Identifies the X-Chromosome.</title>
        <authorList>
            <person name="Serra L."/>
            <person name="Macchietto M."/>
            <person name="Macias-Munoz A."/>
            <person name="McGill C.J."/>
            <person name="Rodriguez I.M."/>
            <person name="Rodriguez B."/>
            <person name="Murad R."/>
            <person name="Mortazavi A."/>
        </authorList>
    </citation>
    <scope>NUCLEOTIDE SEQUENCE [LARGE SCALE GENOMIC DNA]</scope>
    <source>
        <strain evidence="1 2">ALL</strain>
    </source>
</reference>
<protein>
    <submittedName>
        <fullName evidence="1">Uncharacterized protein</fullName>
    </submittedName>
</protein>
<evidence type="ECO:0000313" key="1">
    <source>
        <dbReference type="EMBL" id="TKR62820.1"/>
    </source>
</evidence>
<keyword evidence="2" id="KW-1185">Reference proteome</keyword>
<dbReference type="OrthoDB" id="9990906at2759"/>
<proteinExistence type="predicted"/>
<evidence type="ECO:0000313" key="2">
    <source>
        <dbReference type="Proteomes" id="UP000298663"/>
    </source>
</evidence>
<comment type="caution">
    <text evidence="1">The sequence shown here is derived from an EMBL/GenBank/DDBJ whole genome shotgun (WGS) entry which is preliminary data.</text>
</comment>
<accession>A0A4U5M2A1</accession>
<dbReference type="Proteomes" id="UP000298663">
    <property type="component" value="Unassembled WGS sequence"/>
</dbReference>
<sequence length="103" mass="11992">MGRDVTAHKVLREFAYRATFNREQVVRKDKKRKPQKPTFTCLPQIFTLSTLQKKRKACFPPTIECPQGERSPNASKRARRRRTVLQFCRVGAQRNGLNFVGRS</sequence>
<gene>
    <name evidence="1" type="ORF">L596_026734</name>
</gene>